<accession>A0A255YVP2</accession>
<proteinExistence type="predicted"/>
<dbReference type="Pfam" id="PF01724">
    <property type="entry name" value="DUF29"/>
    <property type="match status" value="1"/>
</dbReference>
<gene>
    <name evidence="1" type="ORF">CHU95_18320</name>
</gene>
<dbReference type="RefSeq" id="WP_094457750.1">
    <property type="nucleotide sequence ID" value="NZ_NOXU01000031.1"/>
</dbReference>
<dbReference type="OrthoDB" id="425753at2"/>
<protein>
    <recommendedName>
        <fullName evidence="3">DUF29 domain-containing protein</fullName>
    </recommendedName>
</protein>
<dbReference type="Gene3D" id="1.20.1220.20">
    <property type="entry name" value="Uncharcterised protein PF01724"/>
    <property type="match status" value="1"/>
</dbReference>
<dbReference type="Proteomes" id="UP000216998">
    <property type="component" value="Unassembled WGS sequence"/>
</dbReference>
<dbReference type="AlphaFoldDB" id="A0A255YVP2"/>
<organism evidence="1 2">
    <name type="scientific">Niveispirillum lacus</name>
    <dbReference type="NCBI Taxonomy" id="1981099"/>
    <lineage>
        <taxon>Bacteria</taxon>
        <taxon>Pseudomonadati</taxon>
        <taxon>Pseudomonadota</taxon>
        <taxon>Alphaproteobacteria</taxon>
        <taxon>Rhodospirillales</taxon>
        <taxon>Azospirillaceae</taxon>
        <taxon>Niveispirillum</taxon>
    </lineage>
</organism>
<dbReference type="InterPro" id="IPR002636">
    <property type="entry name" value="DUF29"/>
</dbReference>
<reference evidence="1 2" key="1">
    <citation type="submission" date="2017-07" db="EMBL/GenBank/DDBJ databases">
        <title>Niveispirillum cyanobacteriorum sp. nov., isolated from cyanobacterial aggregates in a eutrophic lake.</title>
        <authorList>
            <person name="Cai H."/>
        </authorList>
    </citation>
    <scope>NUCLEOTIDE SEQUENCE [LARGE SCALE GENOMIC DNA]</scope>
    <source>
        <strain evidence="2">TH1-14</strain>
    </source>
</reference>
<evidence type="ECO:0000313" key="2">
    <source>
        <dbReference type="Proteomes" id="UP000216998"/>
    </source>
</evidence>
<evidence type="ECO:0000313" key="1">
    <source>
        <dbReference type="EMBL" id="OYQ32715.1"/>
    </source>
</evidence>
<evidence type="ECO:0008006" key="3">
    <source>
        <dbReference type="Google" id="ProtNLM"/>
    </source>
</evidence>
<comment type="caution">
    <text evidence="1">The sequence shown here is derived from an EMBL/GenBank/DDBJ whole genome shotgun (WGS) entry which is preliminary data.</text>
</comment>
<dbReference type="PANTHER" id="PTHR34235">
    <property type="entry name" value="SLR1203 PROTEIN-RELATED"/>
    <property type="match status" value="1"/>
</dbReference>
<dbReference type="PANTHER" id="PTHR34235:SF3">
    <property type="entry name" value="SLR1203 PROTEIN"/>
    <property type="match status" value="1"/>
</dbReference>
<sequence length="157" mass="18261">MMDTILYERDFHAWALEQASALRKLAEERVNLPLDLPHLIEEVEYLANNELDVVEGNLTQVILHLLKLEWSAEVQPRRHWRAETAAFRANAHRRLRRSPTVRGRIDLASLYDDARRQLSEASPEIGQSLSDEPPYTLDQVLDRDWFPANRLGISDEH</sequence>
<dbReference type="EMBL" id="NOXU01000031">
    <property type="protein sequence ID" value="OYQ32715.1"/>
    <property type="molecule type" value="Genomic_DNA"/>
</dbReference>
<keyword evidence="2" id="KW-1185">Reference proteome</keyword>
<name>A0A255YVP2_9PROT</name>